<dbReference type="GO" id="GO:0006950">
    <property type="term" value="P:response to stress"/>
    <property type="evidence" value="ECO:0007669"/>
    <property type="project" value="TreeGrafter"/>
</dbReference>
<dbReference type="CDD" id="cd00090">
    <property type="entry name" value="HTH_ARSR"/>
    <property type="match status" value="1"/>
</dbReference>
<dbReference type="InterPro" id="IPR036388">
    <property type="entry name" value="WH-like_DNA-bd_sf"/>
</dbReference>
<name>A0A6G9YNG9_9NOCA</name>
<sequence length="165" mass="18066">MPQDAEPRKTMHPTPGDLEILGYIPLLSGYFRNVRGEMPEEMRAIFERHKLTARHGAVLPQLMSGEAVSVSELAGRLGVSLSTASELVGDLSRAGLATRQEDPGNRRRTLVTLPEQHRRAVESFIAARSAPLLRALARLSPRDRAGFVAGLTEWAHEVQGYGANC</sequence>
<dbReference type="PANTHER" id="PTHR33164:SF43">
    <property type="entry name" value="HTH-TYPE TRANSCRIPTIONAL REPRESSOR YETL"/>
    <property type="match status" value="1"/>
</dbReference>
<dbReference type="AlphaFoldDB" id="A0A6G9YNG9"/>
<gene>
    <name evidence="2" type="ORF">F5544_34490</name>
</gene>
<accession>A0A6G9YNG9</accession>
<proteinExistence type="predicted"/>
<dbReference type="EMBL" id="CP046172">
    <property type="protein sequence ID" value="QIS14731.1"/>
    <property type="molecule type" value="Genomic_DNA"/>
</dbReference>
<dbReference type="InterPro" id="IPR000835">
    <property type="entry name" value="HTH_MarR-typ"/>
</dbReference>
<evidence type="ECO:0000259" key="1">
    <source>
        <dbReference type="PROSITE" id="PS50995"/>
    </source>
</evidence>
<dbReference type="GO" id="GO:0003700">
    <property type="term" value="F:DNA-binding transcription factor activity"/>
    <property type="evidence" value="ECO:0007669"/>
    <property type="project" value="InterPro"/>
</dbReference>
<dbReference type="InterPro" id="IPR036390">
    <property type="entry name" value="WH_DNA-bd_sf"/>
</dbReference>
<protein>
    <submittedName>
        <fullName evidence="2">MarR family transcriptional regulator</fullName>
    </submittedName>
</protein>
<dbReference type="PROSITE" id="PS50995">
    <property type="entry name" value="HTH_MARR_2"/>
    <property type="match status" value="1"/>
</dbReference>
<dbReference type="PANTHER" id="PTHR33164">
    <property type="entry name" value="TRANSCRIPTIONAL REGULATOR, MARR FAMILY"/>
    <property type="match status" value="1"/>
</dbReference>
<dbReference type="InterPro" id="IPR011991">
    <property type="entry name" value="ArsR-like_HTH"/>
</dbReference>
<reference evidence="2 3" key="1">
    <citation type="journal article" date="2019" name="ACS Chem. Biol.">
        <title>Identification and Mobilization of a Cryptic Antibiotic Biosynthesis Gene Locus from a Human-Pathogenic Nocardia Isolate.</title>
        <authorList>
            <person name="Herisse M."/>
            <person name="Ishida K."/>
            <person name="Porter J.L."/>
            <person name="Howden B."/>
            <person name="Hertweck C."/>
            <person name="Stinear T.P."/>
            <person name="Pidot S.J."/>
        </authorList>
    </citation>
    <scope>NUCLEOTIDE SEQUENCE [LARGE SCALE GENOMIC DNA]</scope>
    <source>
        <strain evidence="2 3">AUSMDU00012717</strain>
    </source>
</reference>
<evidence type="ECO:0000313" key="2">
    <source>
        <dbReference type="EMBL" id="QIS14731.1"/>
    </source>
</evidence>
<dbReference type="RefSeq" id="WP_238846802.1">
    <property type="nucleotide sequence ID" value="NZ_CP046172.1"/>
</dbReference>
<dbReference type="InterPro" id="IPR039422">
    <property type="entry name" value="MarR/SlyA-like"/>
</dbReference>
<dbReference type="Gene3D" id="1.10.10.10">
    <property type="entry name" value="Winged helix-like DNA-binding domain superfamily/Winged helix DNA-binding domain"/>
    <property type="match status" value="1"/>
</dbReference>
<organism evidence="2 3">
    <name type="scientific">Nocardia arthritidis</name>
    <dbReference type="NCBI Taxonomy" id="228602"/>
    <lineage>
        <taxon>Bacteria</taxon>
        <taxon>Bacillati</taxon>
        <taxon>Actinomycetota</taxon>
        <taxon>Actinomycetes</taxon>
        <taxon>Mycobacteriales</taxon>
        <taxon>Nocardiaceae</taxon>
        <taxon>Nocardia</taxon>
    </lineage>
</organism>
<dbReference type="SMART" id="SM00347">
    <property type="entry name" value="HTH_MARR"/>
    <property type="match status" value="1"/>
</dbReference>
<dbReference type="KEGG" id="nah:F5544_34490"/>
<dbReference type="Pfam" id="PF12802">
    <property type="entry name" value="MarR_2"/>
    <property type="match status" value="1"/>
</dbReference>
<evidence type="ECO:0000313" key="3">
    <source>
        <dbReference type="Proteomes" id="UP000503540"/>
    </source>
</evidence>
<dbReference type="SUPFAM" id="SSF46785">
    <property type="entry name" value="Winged helix' DNA-binding domain"/>
    <property type="match status" value="1"/>
</dbReference>
<feature type="domain" description="HTH marR-type" evidence="1">
    <location>
        <begin position="17"/>
        <end position="156"/>
    </location>
</feature>
<dbReference type="Proteomes" id="UP000503540">
    <property type="component" value="Chromosome"/>
</dbReference>
<keyword evidence="3" id="KW-1185">Reference proteome</keyword>